<reference evidence="3" key="2">
    <citation type="journal article" date="2009" name="Genome Res.">
        <title>Comparative genomic analyses of the human fungal pathogens Coccidioides and their relatives.</title>
        <authorList>
            <person name="Sharpton T.J."/>
            <person name="Stajich J.E."/>
            <person name="Rounsley S.D."/>
            <person name="Gardner M.J."/>
            <person name="Wortman J.R."/>
            <person name="Jordar V.S."/>
            <person name="Maiti R."/>
            <person name="Kodira C.D."/>
            <person name="Neafsey D.E."/>
            <person name="Zeng Q."/>
            <person name="Hung C.-Y."/>
            <person name="McMahan C."/>
            <person name="Muszewska A."/>
            <person name="Grynberg M."/>
            <person name="Mandel M.A."/>
            <person name="Kellner E.M."/>
            <person name="Barker B.M."/>
            <person name="Galgiani J.N."/>
            <person name="Orbach M.J."/>
            <person name="Kirkland T.N."/>
            <person name="Cole G.T."/>
            <person name="Henn M.R."/>
            <person name="Birren B.W."/>
            <person name="Taylor J.W."/>
        </authorList>
    </citation>
    <scope>NUCLEOTIDE SEQUENCE [LARGE SCALE GENOMIC DNA]</scope>
    <source>
        <strain evidence="3">RMSCC 3488</strain>
    </source>
</reference>
<sequence length="508" mass="55817">MLPLSPLWTSCLAALFAINTGVASAQSPPNPNATWPLQSFQSTEIKTPFLNVTKNGKTELGYLFLNPQNMGTGHPAIYEDDGQLVWQGPEGSTFSFEPQMLDGQPVLLYWDGLTNSTGYGYGSMRVLNSSYQQIHEVTIPGDDFKTIYEPETFPSYLDFHEGFITEDGSMILAAVNVTEADLQSVGGPEDGWVLDALVYEIDIETNEVLFRWSAREHVSEIPLNLSRKPLSGAGASEKDPWNYIHMNSIAKYGDSYLVSSRYACSVFLISSNGTLIWHLNGIDGGDFEMGPDTTFCYQHEVRLENMSEDKVTLTAHNNENSDFTNQTKATTGLALDLDLQNKKVSLNRKLWNAQRPVVSRAQGSYQSLGNGHVLLSHGVIPVIEEYDEHGAIVMDARFGYDNAASTYRTYRHSWVGVPKTKPSVKACRPTEDGEVVVYVSWNGATGVQSWKLFASSDDGELEEIKTEPRNGFETIVRAENAGDKFVVAAVGGPNDGGKSDVVTVGSCN</sequence>
<dbReference type="Pfam" id="PF14269">
    <property type="entry name" value="Arylsulfotran_2"/>
    <property type="match status" value="1"/>
</dbReference>
<evidence type="ECO:0000313" key="2">
    <source>
        <dbReference type="EMBL" id="KMM71336.1"/>
    </source>
</evidence>
<evidence type="ECO:0000256" key="1">
    <source>
        <dbReference type="SAM" id="SignalP"/>
    </source>
</evidence>
<name>A0A0J6FE00_COCPO</name>
<feature type="chain" id="PRO_5005270993" description="Arylsulfotransferase" evidence="1">
    <location>
        <begin position="26"/>
        <end position="508"/>
    </location>
</feature>
<protein>
    <recommendedName>
        <fullName evidence="4">Arylsulfotransferase</fullName>
    </recommendedName>
</protein>
<evidence type="ECO:0000313" key="3">
    <source>
        <dbReference type="Proteomes" id="UP000054567"/>
    </source>
</evidence>
<dbReference type="AlphaFoldDB" id="A0A0J6FE00"/>
<dbReference type="InterPro" id="IPR053143">
    <property type="entry name" value="Arylsulfate_ST"/>
</dbReference>
<organism evidence="2 3">
    <name type="scientific">Coccidioides posadasii RMSCC 3488</name>
    <dbReference type="NCBI Taxonomy" id="454284"/>
    <lineage>
        <taxon>Eukaryota</taxon>
        <taxon>Fungi</taxon>
        <taxon>Dikarya</taxon>
        <taxon>Ascomycota</taxon>
        <taxon>Pezizomycotina</taxon>
        <taxon>Eurotiomycetes</taxon>
        <taxon>Eurotiomycetidae</taxon>
        <taxon>Onygenales</taxon>
        <taxon>Onygenaceae</taxon>
        <taxon>Coccidioides</taxon>
    </lineage>
</organism>
<gene>
    <name evidence="2" type="ORF">CPAG_07643</name>
</gene>
<dbReference type="Proteomes" id="UP000054567">
    <property type="component" value="Unassembled WGS sequence"/>
</dbReference>
<dbReference type="PANTHER" id="PTHR35340:SF6">
    <property type="entry name" value="ASST-DOMAIN-CONTAINING PROTEIN"/>
    <property type="match status" value="1"/>
</dbReference>
<accession>A0A0J6FE00</accession>
<feature type="signal peptide" evidence="1">
    <location>
        <begin position="1"/>
        <end position="25"/>
    </location>
</feature>
<proteinExistence type="predicted"/>
<reference evidence="3" key="3">
    <citation type="journal article" date="2010" name="Genome Res.">
        <title>Population genomic sequencing of Coccidioides fungi reveals recent hybridization and transposon control.</title>
        <authorList>
            <person name="Neafsey D.E."/>
            <person name="Barker B.M."/>
            <person name="Sharpton T.J."/>
            <person name="Stajich J.E."/>
            <person name="Park D.J."/>
            <person name="Whiston E."/>
            <person name="Hung C.-Y."/>
            <person name="McMahan C."/>
            <person name="White J."/>
            <person name="Sykes S."/>
            <person name="Heiman D."/>
            <person name="Young S."/>
            <person name="Zeng Q."/>
            <person name="Abouelleil A."/>
            <person name="Aftuck L."/>
            <person name="Bessette D."/>
            <person name="Brown A."/>
            <person name="FitzGerald M."/>
            <person name="Lui A."/>
            <person name="Macdonald J.P."/>
            <person name="Priest M."/>
            <person name="Orbach M.J."/>
            <person name="Galgiani J.N."/>
            <person name="Kirkland T.N."/>
            <person name="Cole G.T."/>
            <person name="Birren B.W."/>
            <person name="Henn M.R."/>
            <person name="Taylor J.W."/>
            <person name="Rounsley S.D."/>
        </authorList>
    </citation>
    <scope>NUCLEOTIDE SEQUENCE [LARGE SCALE GENOMIC DNA]</scope>
    <source>
        <strain evidence="3">RMSCC 3488</strain>
    </source>
</reference>
<evidence type="ECO:0008006" key="4">
    <source>
        <dbReference type="Google" id="ProtNLM"/>
    </source>
</evidence>
<reference evidence="2 3" key="1">
    <citation type="submission" date="2007-06" db="EMBL/GenBank/DDBJ databases">
        <title>The Genome Sequence of Coccidioides posadasii RMSCC_3488.</title>
        <authorList>
            <consortium name="Coccidioides Genome Resources Consortium"/>
            <consortium name="The Broad Institute Genome Sequencing Platform"/>
            <person name="Henn M.R."/>
            <person name="Sykes S."/>
            <person name="Young S."/>
            <person name="Jaffe D."/>
            <person name="Berlin A."/>
            <person name="Alvarez P."/>
            <person name="Butler J."/>
            <person name="Gnerre S."/>
            <person name="Grabherr M."/>
            <person name="Mauceli E."/>
            <person name="Brockman W."/>
            <person name="Kodira C."/>
            <person name="Alvarado L."/>
            <person name="Zeng Q."/>
            <person name="Crawford M."/>
            <person name="Antoine C."/>
            <person name="Devon K."/>
            <person name="Galgiani J."/>
            <person name="Orsborn K."/>
            <person name="Lewis M.L."/>
            <person name="Nusbaum C."/>
            <person name="Galagan J."/>
            <person name="Birren B."/>
        </authorList>
    </citation>
    <scope>NUCLEOTIDE SEQUENCE [LARGE SCALE GENOMIC DNA]</scope>
    <source>
        <strain evidence="2 3">RMSCC 3488</strain>
    </source>
</reference>
<dbReference type="EMBL" id="DS268113">
    <property type="protein sequence ID" value="KMM71336.1"/>
    <property type="molecule type" value="Genomic_DNA"/>
</dbReference>
<dbReference type="OrthoDB" id="5427350at2759"/>
<dbReference type="InterPro" id="IPR039535">
    <property type="entry name" value="ASST-like"/>
</dbReference>
<keyword evidence="1" id="KW-0732">Signal</keyword>
<dbReference type="VEuPathDB" id="FungiDB:CPAG_07643"/>
<dbReference type="PANTHER" id="PTHR35340">
    <property type="entry name" value="PQQ ENZYME REPEAT PROTEIN-RELATED"/>
    <property type="match status" value="1"/>
</dbReference>